<dbReference type="InterPro" id="IPR011059">
    <property type="entry name" value="Metal-dep_hydrolase_composite"/>
</dbReference>
<evidence type="ECO:0000313" key="2">
    <source>
        <dbReference type="EMBL" id="RSN68024.1"/>
    </source>
</evidence>
<name>A0A3R9QQA5_9CREN</name>
<protein>
    <submittedName>
        <fullName evidence="2">Amidohydrolase</fullName>
    </submittedName>
</protein>
<dbReference type="Gene3D" id="2.30.40.10">
    <property type="entry name" value="Urease, subunit C, domain 1"/>
    <property type="match status" value="1"/>
</dbReference>
<dbReference type="Gene3D" id="3.20.20.140">
    <property type="entry name" value="Metal-dependent hydrolases"/>
    <property type="match status" value="1"/>
</dbReference>
<keyword evidence="2" id="KW-0378">Hydrolase</keyword>
<evidence type="ECO:0000259" key="1">
    <source>
        <dbReference type="Pfam" id="PF07969"/>
    </source>
</evidence>
<dbReference type="PANTHER" id="PTHR22642:SF22">
    <property type="entry name" value="EXOENZYMES REGULATORY PROTEIN AEPA"/>
    <property type="match status" value="1"/>
</dbReference>
<dbReference type="PANTHER" id="PTHR22642">
    <property type="entry name" value="IMIDAZOLONEPROPIONASE"/>
    <property type="match status" value="1"/>
</dbReference>
<dbReference type="EMBL" id="RCOR01000037">
    <property type="protein sequence ID" value="RSN68024.1"/>
    <property type="molecule type" value="Genomic_DNA"/>
</dbReference>
<gene>
    <name evidence="2" type="ORF">D9Q81_07000</name>
</gene>
<dbReference type="InterPro" id="IPR013108">
    <property type="entry name" value="Amidohydro_3"/>
</dbReference>
<accession>A0A3R9QQA5</accession>
<reference evidence="2 3" key="1">
    <citation type="submission" date="2018-10" db="EMBL/GenBank/DDBJ databases">
        <title>Co-occurring genomic capacity for anaerobic methane metabolism and dissimilatory sulfite reduction discovered in the Korarchaeota.</title>
        <authorList>
            <person name="Mckay L.J."/>
            <person name="Dlakic M."/>
            <person name="Fields M.W."/>
            <person name="Delmont T.O."/>
            <person name="Eren A.M."/>
            <person name="Jay Z.J."/>
            <person name="Klingelsmith K.B."/>
            <person name="Rusch D.B."/>
            <person name="Inskeep W.P."/>
        </authorList>
    </citation>
    <scope>NUCLEOTIDE SEQUENCE [LARGE SCALE GENOMIC DNA]</scope>
    <source>
        <strain evidence="2 3">WS</strain>
    </source>
</reference>
<organism evidence="2 3">
    <name type="scientific">Candidatus Korarchaeum cryptofilum</name>
    <dbReference type="NCBI Taxonomy" id="498846"/>
    <lineage>
        <taxon>Archaea</taxon>
        <taxon>Thermoproteota</taxon>
        <taxon>Candidatus Korarchaeia</taxon>
        <taxon>Candidatus Korarchaeales</taxon>
        <taxon>Candidatus Korarchaeaceae</taxon>
        <taxon>Candidatus Korarchaeum</taxon>
    </lineage>
</organism>
<dbReference type="Gene3D" id="3.10.310.70">
    <property type="match status" value="1"/>
</dbReference>
<feature type="domain" description="Amidohydrolase 3" evidence="1">
    <location>
        <begin position="49"/>
        <end position="501"/>
    </location>
</feature>
<dbReference type="Proteomes" id="UP000278149">
    <property type="component" value="Unassembled WGS sequence"/>
</dbReference>
<dbReference type="Pfam" id="PF07969">
    <property type="entry name" value="Amidohydro_3"/>
    <property type="match status" value="1"/>
</dbReference>
<dbReference type="SUPFAM" id="SSF51338">
    <property type="entry name" value="Composite domain of metallo-dependent hydrolases"/>
    <property type="match status" value="1"/>
</dbReference>
<dbReference type="InterPro" id="IPR033932">
    <property type="entry name" value="YtcJ-like"/>
</dbReference>
<comment type="caution">
    <text evidence="2">The sequence shown here is derived from an EMBL/GenBank/DDBJ whole genome shotgun (WGS) entry which is preliminary data.</text>
</comment>
<dbReference type="CDD" id="cd01300">
    <property type="entry name" value="YtcJ_like"/>
    <property type="match status" value="1"/>
</dbReference>
<proteinExistence type="predicted"/>
<dbReference type="SUPFAM" id="SSF51556">
    <property type="entry name" value="Metallo-dependent hydrolases"/>
    <property type="match status" value="1"/>
</dbReference>
<dbReference type="AlphaFoldDB" id="A0A3R9QQA5"/>
<sequence length="503" mass="56581">MHYADLVIEGNIYTMDESKPFARSVAIKGDRIIFVGDNANDMIGKETIVVNAEGKSVLPGFIDTHVHFVGTAISRFDDLDVFGIPSISEILEAIKRVKKPEGQWIRVRGFDDSMVAEQRYPTRWELDSVAPKNPVIVKRLDGHSCVVNSLALDSIGIGPEMRGVDIDEHGRITGILRAEANEVARRSSEYEATKEEILRKLFDVSYEALRSGITTIHALEGSTGDVSQVKLLMDAKLPLDFVIYFQTTDVREAIALNLPRIGGCILVDGSMDSHTAAMFEPYNDKRDSRGVLYFRDDELKDFVLNAHKSGLQIAMHAIGDAAIEQLLDAYEYALSEYPREDHRHRIEHAEVPTEDQIRRMAKLGIGVAVQPPFLYYWDMEKFYIKRLGPERAMRLHPYRRMLEMGARLAGGSDSPVTPMNPIIGIHAAVNHPVKGNSIELHDALRLYTRDAAFFSFEERRKGSITEGKVADLVILSDDIFKIRLTELNKVKVETVVKNGKIFR</sequence>
<dbReference type="RefSeq" id="WP_125742272.1">
    <property type="nucleotide sequence ID" value="NZ_RCOR01000037.1"/>
</dbReference>
<dbReference type="InterPro" id="IPR032466">
    <property type="entry name" value="Metal_Hydrolase"/>
</dbReference>
<evidence type="ECO:0000313" key="3">
    <source>
        <dbReference type="Proteomes" id="UP000278149"/>
    </source>
</evidence>
<dbReference type="GO" id="GO:0016810">
    <property type="term" value="F:hydrolase activity, acting on carbon-nitrogen (but not peptide) bonds"/>
    <property type="evidence" value="ECO:0007669"/>
    <property type="project" value="InterPro"/>
</dbReference>